<proteinExistence type="predicted"/>
<feature type="compositionally biased region" description="Basic and acidic residues" evidence="1">
    <location>
        <begin position="804"/>
        <end position="818"/>
    </location>
</feature>
<dbReference type="EMBL" id="KV417687">
    <property type="protein sequence ID" value="KZP10068.1"/>
    <property type="molecule type" value="Genomic_DNA"/>
</dbReference>
<dbReference type="PANTHER" id="PTHR33096:SF1">
    <property type="entry name" value="CXC1-LIKE CYSTEINE CLUSTER ASSOCIATED WITH KDZ TRANSPOSASES DOMAIN-CONTAINING PROTEIN"/>
    <property type="match status" value="1"/>
</dbReference>
<dbReference type="InterPro" id="IPR040521">
    <property type="entry name" value="KDZ"/>
</dbReference>
<dbReference type="PANTHER" id="PTHR33096">
    <property type="entry name" value="CXC2 DOMAIN-CONTAINING PROTEIN"/>
    <property type="match status" value="1"/>
</dbReference>
<dbReference type="STRING" id="436010.A0A165YZ34"/>
<dbReference type="Proteomes" id="UP000076532">
    <property type="component" value="Unassembled WGS sequence"/>
</dbReference>
<sequence length="966" mass="110040">MCFIRFKKQLSHLAQARPCQEWLPHRKEFLDELLCHDALGAAEGLLVCTGCNIREGNIKCLLCFGRGLQCAECTIKCHSHLPLHRLQRWNGAFFSSETLQNIGQQVQIGHDDDGCPAPTSKSTNFEVLDTSGQHTITVTFCGCPGAQHPRVQLLRMQWFPASMDRPNSAFTFDLLNTFQLLNLQGKLSAHDFYWALVHKTDNLGISRHTDSDDRYEQLLPAVRIWRHLKMLKRSGRGHDPLGIESTVDGECAVECPACPHPGKNLPVDWQSAAESVRWIYALVLTIDANFKLSLKEKGIKSDPALGDGWAHWVPREEFYEYLREHGGAVEPNYCDSDLKAINTAARNSKNYKASGAGACLCGRHGLIRKNGLGSLQIGERYPNMDFIVFCGLVRCVIVALWFSYDIVCQWSRNLVKRVATLPPRMQVDPAILTSATKVLPKFHEYNHGYSCQTQYSLNIIKHSGRMNCEDPERWWGYANPTSMSTKEMGEGSREDTLDDFARSYNHRKITGMGSFYPPKLDDAIEMSQEHRDAFKKFDETFPKEITEVWGDQVTAWDADHTRPNPYVEPAQGTSLAALKLELAQEEAADGVQGIFRAQEKSISSFFWNALDLEDEQRLLVLRTKSKETPLQASAYQEKQNTLHLRIARFRETQVLCMPGVSELRQEGVTAATPSAYDIIHHPTGNQPEHECIWLPSAVPADLRETVCIPGLIKMETRVQLARLDDALDDVRRQLCIAATLRDHKRSNGAGTSQRLTTKSLSVLKRFAEKLDRCTARYRAAYAALMSLDPQGEWRQRLQELKPEDVCSPHRDRDEDVATSKKKKRKAADRNRPSEGRRTLSWIWLRNGPLGRPTMENLTKEQVSDDMRAEWARMKARADRWSEEILWLIKEMRRILHYFQWRAAWWRKRHNRRTDASPDASRGLSAYANKQAALITALGHSFTAKWYPLHVKHGLSVEWPVEFIPTA</sequence>
<evidence type="ECO:0000313" key="3">
    <source>
        <dbReference type="EMBL" id="KZP10068.1"/>
    </source>
</evidence>
<dbReference type="InterPro" id="IPR041457">
    <property type="entry name" value="CxC2_KDZ-assoc"/>
</dbReference>
<reference evidence="3 4" key="1">
    <citation type="journal article" date="2016" name="Mol. Biol. Evol.">
        <title>Comparative Genomics of Early-Diverging Mushroom-Forming Fungi Provides Insights into the Origins of Lignocellulose Decay Capabilities.</title>
        <authorList>
            <person name="Nagy L.G."/>
            <person name="Riley R."/>
            <person name="Tritt A."/>
            <person name="Adam C."/>
            <person name="Daum C."/>
            <person name="Floudas D."/>
            <person name="Sun H."/>
            <person name="Yadav J.S."/>
            <person name="Pangilinan J."/>
            <person name="Larsson K.H."/>
            <person name="Matsuura K."/>
            <person name="Barry K."/>
            <person name="Labutti K."/>
            <person name="Kuo R."/>
            <person name="Ohm R.A."/>
            <person name="Bhattacharya S.S."/>
            <person name="Shirouzu T."/>
            <person name="Yoshinaga Y."/>
            <person name="Martin F.M."/>
            <person name="Grigoriev I.V."/>
            <person name="Hibbett D.S."/>
        </authorList>
    </citation>
    <scope>NUCLEOTIDE SEQUENCE [LARGE SCALE GENOMIC DNA]</scope>
    <source>
        <strain evidence="3 4">CBS 109695</strain>
    </source>
</reference>
<organism evidence="3 4">
    <name type="scientific">Athelia psychrophila</name>
    <dbReference type="NCBI Taxonomy" id="1759441"/>
    <lineage>
        <taxon>Eukaryota</taxon>
        <taxon>Fungi</taxon>
        <taxon>Dikarya</taxon>
        <taxon>Basidiomycota</taxon>
        <taxon>Agaricomycotina</taxon>
        <taxon>Agaricomycetes</taxon>
        <taxon>Agaricomycetidae</taxon>
        <taxon>Atheliales</taxon>
        <taxon>Atheliaceae</taxon>
        <taxon>Athelia</taxon>
    </lineage>
</organism>
<accession>A0A165YZ34</accession>
<protein>
    <recommendedName>
        <fullName evidence="2">CxC2-like cysteine cluster KDZ transposase-associated domain-containing protein</fullName>
    </recommendedName>
</protein>
<evidence type="ECO:0000259" key="2">
    <source>
        <dbReference type="Pfam" id="PF18803"/>
    </source>
</evidence>
<gene>
    <name evidence="3" type="ORF">FIBSPDRAFT_758974</name>
</gene>
<evidence type="ECO:0000256" key="1">
    <source>
        <dbReference type="SAM" id="MobiDB-lite"/>
    </source>
</evidence>
<dbReference type="Pfam" id="PF18758">
    <property type="entry name" value="KDZ"/>
    <property type="match status" value="1"/>
</dbReference>
<dbReference type="AlphaFoldDB" id="A0A165YZ34"/>
<dbReference type="OrthoDB" id="3257768at2759"/>
<feature type="region of interest" description="Disordered" evidence="1">
    <location>
        <begin position="804"/>
        <end position="833"/>
    </location>
</feature>
<name>A0A165YZ34_9AGAM</name>
<evidence type="ECO:0000313" key="4">
    <source>
        <dbReference type="Proteomes" id="UP000076532"/>
    </source>
</evidence>
<dbReference type="Pfam" id="PF18803">
    <property type="entry name" value="CxC2"/>
    <property type="match status" value="1"/>
</dbReference>
<feature type="domain" description="CxC2-like cysteine cluster KDZ transposase-associated" evidence="2">
    <location>
        <begin position="99"/>
        <end position="204"/>
    </location>
</feature>
<keyword evidence="4" id="KW-1185">Reference proteome</keyword>